<evidence type="ECO:0000256" key="3">
    <source>
        <dbReference type="ARBA" id="ARBA00011245"/>
    </source>
</evidence>
<evidence type="ECO:0000256" key="10">
    <source>
        <dbReference type="ARBA" id="ARBA00049339"/>
    </source>
</evidence>
<evidence type="ECO:0000313" key="15">
    <source>
        <dbReference type="EMBL" id="SDY03770.1"/>
    </source>
</evidence>
<name>A0A1H3GL29_EUBBA</name>
<protein>
    <recommendedName>
        <fullName evidence="11">Arginine--tRNA ligase</fullName>
        <ecNumber evidence="11">6.1.1.19</ecNumber>
    </recommendedName>
    <alternativeName>
        <fullName evidence="11">Arginyl-tRNA synthetase</fullName>
        <shortName evidence="11">ArgRS</shortName>
    </alternativeName>
</protein>
<reference evidence="16" key="1">
    <citation type="submission" date="2016-10" db="EMBL/GenBank/DDBJ databases">
        <authorList>
            <person name="Varghese N."/>
            <person name="Submissions S."/>
        </authorList>
    </citation>
    <scope>NUCLEOTIDE SEQUENCE [LARGE SCALE GENOMIC DNA]</scope>
    <source>
        <strain evidence="16">VPI 5359</strain>
    </source>
</reference>
<dbReference type="Pfam" id="PF03485">
    <property type="entry name" value="Arg_tRNA_synt_N"/>
    <property type="match status" value="1"/>
</dbReference>
<dbReference type="InterPro" id="IPR008909">
    <property type="entry name" value="DALR_anticod-bd"/>
</dbReference>
<evidence type="ECO:0000313" key="16">
    <source>
        <dbReference type="Proteomes" id="UP000199652"/>
    </source>
</evidence>
<dbReference type="SUPFAM" id="SSF47323">
    <property type="entry name" value="Anticodon-binding domain of a subclass of class I aminoacyl-tRNA synthetases"/>
    <property type="match status" value="1"/>
</dbReference>
<keyword evidence="9 11" id="KW-0030">Aminoacyl-tRNA synthetase</keyword>
<evidence type="ECO:0000256" key="7">
    <source>
        <dbReference type="ARBA" id="ARBA00022840"/>
    </source>
</evidence>
<evidence type="ECO:0000256" key="9">
    <source>
        <dbReference type="ARBA" id="ARBA00023146"/>
    </source>
</evidence>
<dbReference type="GO" id="GO:0004814">
    <property type="term" value="F:arginine-tRNA ligase activity"/>
    <property type="evidence" value="ECO:0007669"/>
    <property type="project" value="UniProtKB-UniRule"/>
</dbReference>
<dbReference type="PRINTS" id="PR01038">
    <property type="entry name" value="TRNASYNTHARG"/>
</dbReference>
<dbReference type="InterPro" id="IPR001278">
    <property type="entry name" value="Arg-tRNA-ligase"/>
</dbReference>
<dbReference type="GO" id="GO:0005524">
    <property type="term" value="F:ATP binding"/>
    <property type="evidence" value="ECO:0007669"/>
    <property type="project" value="UniProtKB-UniRule"/>
</dbReference>
<evidence type="ECO:0000256" key="11">
    <source>
        <dbReference type="HAMAP-Rule" id="MF_00123"/>
    </source>
</evidence>
<dbReference type="InterPro" id="IPR014729">
    <property type="entry name" value="Rossmann-like_a/b/a_fold"/>
</dbReference>
<dbReference type="CDD" id="cd07956">
    <property type="entry name" value="Anticodon_Ia_Arg"/>
    <property type="match status" value="1"/>
</dbReference>
<sequence length="563" mass="63344">MYIREKVEEEIKGLIQKAVDQAVAAGDFNVEALPEIQLEVPREREYGEYSTNIAMQLPKLARKAPKLIAEAILRHMDIDDSYVAEVDIAGPGFINFKLKPEWHYETVLEIEEMQADYGKTQGHAGKTYNLEFVSANPTGPMHMGNARGGAIGDILAEIAAWTGYNVTREFYVNDAGNQIAKFGQSLDVRFRQLLGEDISFPEDGYQGKDIQVHMEEYIDAKGGAEACRVLLEMPEDERRAIFVEYALEKNLKKMHEDMNTYGVDYDVWFSEQSLYDDGEIEAALQTLKDRGAVYEEDGAVWFKTTDYGCEKDDVLIRQNGLPTYFMGDIAYHLNKLITRGFDRSVNVWGADHHGHIARLKAAMEAAGVNPDRLHIVIMQLVRLVKDGEPVRMSKRKGKAIGLTELLDMVGVDAARVFFNLRSPDSHFDFDLDLAIQESNENPVFYVQYAHARICSILRQMEGNVTDAASANLTLLTAKEEMDLMEILSDLPGAIIVAEDKNDPSRITRYAIDLASAFHTFYNACRVRVEDVELMKARLALVLSTRQVLKNVLGILGVEAPDHM</sequence>
<dbReference type="FunFam" id="3.40.50.620:FF:000062">
    <property type="entry name" value="Arginine--tRNA ligase"/>
    <property type="match status" value="1"/>
</dbReference>
<dbReference type="InterPro" id="IPR035684">
    <property type="entry name" value="ArgRS_core"/>
</dbReference>
<dbReference type="SUPFAM" id="SSF52374">
    <property type="entry name" value="Nucleotidylyl transferase"/>
    <property type="match status" value="1"/>
</dbReference>
<comment type="catalytic activity">
    <reaction evidence="10 11">
        <text>tRNA(Arg) + L-arginine + ATP = L-arginyl-tRNA(Arg) + AMP + diphosphate</text>
        <dbReference type="Rhea" id="RHEA:20301"/>
        <dbReference type="Rhea" id="RHEA-COMP:9658"/>
        <dbReference type="Rhea" id="RHEA-COMP:9673"/>
        <dbReference type="ChEBI" id="CHEBI:30616"/>
        <dbReference type="ChEBI" id="CHEBI:32682"/>
        <dbReference type="ChEBI" id="CHEBI:33019"/>
        <dbReference type="ChEBI" id="CHEBI:78442"/>
        <dbReference type="ChEBI" id="CHEBI:78513"/>
        <dbReference type="ChEBI" id="CHEBI:456215"/>
        <dbReference type="EC" id="6.1.1.19"/>
    </reaction>
</comment>
<dbReference type="SMART" id="SM00836">
    <property type="entry name" value="DALR_1"/>
    <property type="match status" value="1"/>
</dbReference>
<dbReference type="InterPro" id="IPR036695">
    <property type="entry name" value="Arg-tRNA-synth_N_sf"/>
</dbReference>
<dbReference type="GO" id="GO:0005737">
    <property type="term" value="C:cytoplasm"/>
    <property type="evidence" value="ECO:0007669"/>
    <property type="project" value="UniProtKB-SubCell"/>
</dbReference>
<keyword evidence="6 11" id="KW-0547">Nucleotide-binding</keyword>
<evidence type="ECO:0000256" key="5">
    <source>
        <dbReference type="ARBA" id="ARBA00022598"/>
    </source>
</evidence>
<comment type="subunit">
    <text evidence="3 11">Monomer.</text>
</comment>
<dbReference type="RefSeq" id="WP_090245658.1">
    <property type="nucleotide sequence ID" value="NZ_FNOU01000014.1"/>
</dbReference>
<dbReference type="NCBIfam" id="TIGR00456">
    <property type="entry name" value="argS"/>
    <property type="match status" value="1"/>
</dbReference>
<dbReference type="HAMAP" id="MF_00123">
    <property type="entry name" value="Arg_tRNA_synth"/>
    <property type="match status" value="1"/>
</dbReference>
<evidence type="ECO:0000256" key="6">
    <source>
        <dbReference type="ARBA" id="ARBA00022741"/>
    </source>
</evidence>
<proteinExistence type="inferred from homology"/>
<feature type="domain" description="Arginyl tRNA synthetase N-terminal" evidence="14">
    <location>
        <begin position="9"/>
        <end position="98"/>
    </location>
</feature>
<feature type="domain" description="DALR anticodon binding" evidence="13">
    <location>
        <begin position="446"/>
        <end position="563"/>
    </location>
</feature>
<dbReference type="EC" id="6.1.1.19" evidence="11"/>
<dbReference type="GO" id="GO:0006420">
    <property type="term" value="P:arginyl-tRNA aminoacylation"/>
    <property type="evidence" value="ECO:0007669"/>
    <property type="project" value="UniProtKB-UniRule"/>
</dbReference>
<feature type="short sequence motif" description="'HIGH' region" evidence="11">
    <location>
        <begin position="135"/>
        <end position="145"/>
    </location>
</feature>
<dbReference type="SMART" id="SM01016">
    <property type="entry name" value="Arg_tRNA_synt_N"/>
    <property type="match status" value="1"/>
</dbReference>
<keyword evidence="16" id="KW-1185">Reference proteome</keyword>
<dbReference type="Proteomes" id="UP000199652">
    <property type="component" value="Unassembled WGS sequence"/>
</dbReference>
<comment type="subcellular location">
    <subcellularLocation>
        <location evidence="1 11">Cytoplasm</location>
    </subcellularLocation>
</comment>
<keyword evidence="4 11" id="KW-0963">Cytoplasm</keyword>
<dbReference type="InterPro" id="IPR001412">
    <property type="entry name" value="aa-tRNA-synth_I_CS"/>
</dbReference>
<dbReference type="STRING" id="1528.SAMN04488579_11431"/>
<evidence type="ECO:0000256" key="1">
    <source>
        <dbReference type="ARBA" id="ARBA00004496"/>
    </source>
</evidence>
<dbReference type="FunFam" id="1.10.730.10:FF:000008">
    <property type="entry name" value="Arginine--tRNA ligase"/>
    <property type="match status" value="1"/>
</dbReference>
<gene>
    <name evidence="11" type="primary">argS</name>
    <name evidence="15" type="ORF">SAMN04488579_11431</name>
</gene>
<dbReference type="InterPro" id="IPR005148">
    <property type="entry name" value="Arg-tRNA-synth_N"/>
</dbReference>
<dbReference type="CDD" id="cd00671">
    <property type="entry name" value="ArgRS_core"/>
    <property type="match status" value="1"/>
</dbReference>
<dbReference type="Gene3D" id="3.40.50.620">
    <property type="entry name" value="HUPs"/>
    <property type="match status" value="1"/>
</dbReference>
<dbReference type="Gene3D" id="1.10.730.10">
    <property type="entry name" value="Isoleucyl-tRNA Synthetase, Domain 1"/>
    <property type="match status" value="1"/>
</dbReference>
<evidence type="ECO:0000259" key="14">
    <source>
        <dbReference type="SMART" id="SM01016"/>
    </source>
</evidence>
<evidence type="ECO:0000256" key="8">
    <source>
        <dbReference type="ARBA" id="ARBA00022917"/>
    </source>
</evidence>
<dbReference type="SUPFAM" id="SSF55190">
    <property type="entry name" value="Arginyl-tRNA synthetase (ArgRS), N-terminal 'additional' domain"/>
    <property type="match status" value="1"/>
</dbReference>
<accession>A0A1H3GL29</accession>
<dbReference type="PROSITE" id="PS00178">
    <property type="entry name" value="AA_TRNA_LIGASE_I"/>
    <property type="match status" value="1"/>
</dbReference>
<organism evidence="15 16">
    <name type="scientific">Eubacterium barkeri</name>
    <name type="common">Clostridium barkeri</name>
    <dbReference type="NCBI Taxonomy" id="1528"/>
    <lineage>
        <taxon>Bacteria</taxon>
        <taxon>Bacillati</taxon>
        <taxon>Bacillota</taxon>
        <taxon>Clostridia</taxon>
        <taxon>Eubacteriales</taxon>
        <taxon>Eubacteriaceae</taxon>
        <taxon>Eubacterium</taxon>
    </lineage>
</organism>
<dbReference type="Pfam" id="PF05746">
    <property type="entry name" value="DALR_1"/>
    <property type="match status" value="1"/>
</dbReference>
<dbReference type="AlphaFoldDB" id="A0A1H3GL29"/>
<dbReference type="PANTHER" id="PTHR11956">
    <property type="entry name" value="ARGINYL-TRNA SYNTHETASE"/>
    <property type="match status" value="1"/>
</dbReference>
<dbReference type="InterPro" id="IPR009080">
    <property type="entry name" value="tRNAsynth_Ia_anticodon-bd"/>
</dbReference>
<dbReference type="Pfam" id="PF00750">
    <property type="entry name" value="tRNA-synt_1d"/>
    <property type="match status" value="1"/>
</dbReference>
<keyword evidence="8 11" id="KW-0648">Protein biosynthesis</keyword>
<keyword evidence="7 11" id="KW-0067">ATP-binding</keyword>
<evidence type="ECO:0000256" key="4">
    <source>
        <dbReference type="ARBA" id="ARBA00022490"/>
    </source>
</evidence>
<dbReference type="PANTHER" id="PTHR11956:SF5">
    <property type="entry name" value="ARGININE--TRNA LIGASE, CYTOPLASMIC"/>
    <property type="match status" value="1"/>
</dbReference>
<evidence type="ECO:0000259" key="13">
    <source>
        <dbReference type="SMART" id="SM00836"/>
    </source>
</evidence>
<dbReference type="Gene3D" id="3.30.1360.70">
    <property type="entry name" value="Arginyl tRNA synthetase N-terminal domain"/>
    <property type="match status" value="1"/>
</dbReference>
<evidence type="ECO:0000256" key="12">
    <source>
        <dbReference type="RuleBase" id="RU363038"/>
    </source>
</evidence>
<keyword evidence="5 11" id="KW-0436">Ligase</keyword>
<dbReference type="OrthoDB" id="9805987at2"/>
<evidence type="ECO:0000256" key="2">
    <source>
        <dbReference type="ARBA" id="ARBA00005594"/>
    </source>
</evidence>
<dbReference type="EMBL" id="FNOU01000014">
    <property type="protein sequence ID" value="SDY03770.1"/>
    <property type="molecule type" value="Genomic_DNA"/>
</dbReference>
<comment type="similarity">
    <text evidence="2 11 12">Belongs to the class-I aminoacyl-tRNA synthetase family.</text>
</comment>